<proteinExistence type="predicted"/>
<reference evidence="2 3" key="1">
    <citation type="submission" date="2021-11" db="EMBL/GenBank/DDBJ databases">
        <authorList>
            <person name="Huq M.A."/>
        </authorList>
    </citation>
    <scope>NUCLEOTIDE SEQUENCE [LARGE SCALE GENOMIC DNA]</scope>
    <source>
        <strain evidence="2 3">MAHUQ-52</strain>
    </source>
</reference>
<feature type="chain" id="PRO_5045050759" evidence="1">
    <location>
        <begin position="33"/>
        <end position="189"/>
    </location>
</feature>
<dbReference type="RefSeq" id="WP_229432046.1">
    <property type="nucleotide sequence ID" value="NZ_JAJHPV010000013.1"/>
</dbReference>
<sequence length="189" mass="19640">MPIASHPVSLMRRLCSQAALLALVAAAGPAAADVGSERGIKAAFVSKFIGYVEFPGQAGAAPAPLVIGVVGADDIAAELSRIVGARGINGRAVSVKTLAAGGRLGAVDVLFVGLSEADRAERLLRQAAAEGILTITEFDRALRQGSVINFRIVDERVRFEVSLAAAEKAQLKLSSRLLSVAYYVDKGAR</sequence>
<accession>A0ABS8IV38</accession>
<dbReference type="InterPro" id="IPR025293">
    <property type="entry name" value="YfiR/HmsC-like"/>
</dbReference>
<name>A0ABS8IV38_9BURK</name>
<dbReference type="EMBL" id="JAJHPV010000013">
    <property type="protein sequence ID" value="MCC6071119.1"/>
    <property type="molecule type" value="Genomic_DNA"/>
</dbReference>
<protein>
    <submittedName>
        <fullName evidence="2">YfiR family protein</fullName>
    </submittedName>
</protein>
<dbReference type="Proteomes" id="UP001198701">
    <property type="component" value="Unassembled WGS sequence"/>
</dbReference>
<evidence type="ECO:0000313" key="2">
    <source>
        <dbReference type="EMBL" id="MCC6071119.1"/>
    </source>
</evidence>
<dbReference type="Pfam" id="PF13689">
    <property type="entry name" value="DUF4154"/>
    <property type="match status" value="1"/>
</dbReference>
<evidence type="ECO:0000256" key="1">
    <source>
        <dbReference type="SAM" id="SignalP"/>
    </source>
</evidence>
<evidence type="ECO:0000313" key="3">
    <source>
        <dbReference type="Proteomes" id="UP001198701"/>
    </source>
</evidence>
<keyword evidence="3" id="KW-1185">Reference proteome</keyword>
<keyword evidence="1" id="KW-0732">Signal</keyword>
<comment type="caution">
    <text evidence="2">The sequence shown here is derived from an EMBL/GenBank/DDBJ whole genome shotgun (WGS) entry which is preliminary data.</text>
</comment>
<feature type="signal peptide" evidence="1">
    <location>
        <begin position="1"/>
        <end position="32"/>
    </location>
</feature>
<organism evidence="2 3">
    <name type="scientific">Massilia agrisoli</name>
    <dbReference type="NCBI Taxonomy" id="2892444"/>
    <lineage>
        <taxon>Bacteria</taxon>
        <taxon>Pseudomonadati</taxon>
        <taxon>Pseudomonadota</taxon>
        <taxon>Betaproteobacteria</taxon>
        <taxon>Burkholderiales</taxon>
        <taxon>Oxalobacteraceae</taxon>
        <taxon>Telluria group</taxon>
        <taxon>Massilia</taxon>
    </lineage>
</organism>
<gene>
    <name evidence="2" type="ORF">LMJ30_09145</name>
</gene>